<dbReference type="RefSeq" id="WP_184747399.1">
    <property type="nucleotide sequence ID" value="NZ_JACHGJ010000005.1"/>
</dbReference>
<protein>
    <submittedName>
        <fullName evidence="1">Putative addiction module component (TIGR02574 family)</fullName>
    </submittedName>
</protein>
<dbReference type="InterPro" id="IPR013406">
    <property type="entry name" value="CHP02574_addiction_mod"/>
</dbReference>
<evidence type="ECO:0000313" key="1">
    <source>
        <dbReference type="EMBL" id="MBB6481155.1"/>
    </source>
</evidence>
<dbReference type="Pfam" id="PF09720">
    <property type="entry name" value="Unstab_antitox"/>
    <property type="match status" value="1"/>
</dbReference>
<evidence type="ECO:0000313" key="2">
    <source>
        <dbReference type="Proteomes" id="UP000587760"/>
    </source>
</evidence>
<keyword evidence="2" id="KW-1185">Reference proteome</keyword>
<dbReference type="EMBL" id="JACHGJ010000005">
    <property type="protein sequence ID" value="MBB6481155.1"/>
    <property type="molecule type" value="Genomic_DNA"/>
</dbReference>
<comment type="caution">
    <text evidence="1">The sequence shown here is derived from an EMBL/GenBank/DDBJ whole genome shotgun (WGS) entry which is preliminary data.</text>
</comment>
<gene>
    <name evidence="1" type="ORF">HNR50_002828</name>
</gene>
<sequence length="65" mass="7734">MSEQDILKEALSLKPQARYLLVEEILKSLDQPDEKIDQIWMEESERRVQAVREGRLDTVPYNEIF</sequence>
<proteinExistence type="predicted"/>
<name>A0A841RB24_9SPIO</name>
<reference evidence="1 2" key="1">
    <citation type="submission" date="2020-08" db="EMBL/GenBank/DDBJ databases">
        <title>Genomic Encyclopedia of Type Strains, Phase IV (KMG-IV): sequencing the most valuable type-strain genomes for metagenomic binning, comparative biology and taxonomic classification.</title>
        <authorList>
            <person name="Goeker M."/>
        </authorList>
    </citation>
    <scope>NUCLEOTIDE SEQUENCE [LARGE SCALE GENOMIC DNA]</scope>
    <source>
        <strain evidence="1 2">DSM 2461</strain>
    </source>
</reference>
<dbReference type="AlphaFoldDB" id="A0A841RB24"/>
<organism evidence="1 2">
    <name type="scientific">Spirochaeta isovalerica</name>
    <dbReference type="NCBI Taxonomy" id="150"/>
    <lineage>
        <taxon>Bacteria</taxon>
        <taxon>Pseudomonadati</taxon>
        <taxon>Spirochaetota</taxon>
        <taxon>Spirochaetia</taxon>
        <taxon>Spirochaetales</taxon>
        <taxon>Spirochaetaceae</taxon>
        <taxon>Spirochaeta</taxon>
    </lineage>
</organism>
<dbReference type="Proteomes" id="UP000587760">
    <property type="component" value="Unassembled WGS sequence"/>
</dbReference>
<accession>A0A841RB24</accession>